<dbReference type="EMBL" id="JSVU01000011">
    <property type="protein sequence ID" value="KJJ37481.1"/>
    <property type="molecule type" value="Genomic_DNA"/>
</dbReference>
<dbReference type="Proteomes" id="UP000033497">
    <property type="component" value="Unassembled WGS sequence"/>
</dbReference>
<feature type="transmembrane region" description="Helical" evidence="1">
    <location>
        <begin position="379"/>
        <end position="399"/>
    </location>
</feature>
<gene>
    <name evidence="2" type="ORF">MB09_13985</name>
</gene>
<keyword evidence="1" id="KW-0472">Membrane</keyword>
<keyword evidence="3" id="KW-1185">Reference proteome</keyword>
<dbReference type="RefSeq" id="WP_045081541.1">
    <property type="nucleotide sequence ID" value="NZ_JSVU01000011.1"/>
</dbReference>
<evidence type="ECO:0008006" key="4">
    <source>
        <dbReference type="Google" id="ProtNLM"/>
    </source>
</evidence>
<feature type="transmembrane region" description="Helical" evidence="1">
    <location>
        <begin position="154"/>
        <end position="181"/>
    </location>
</feature>
<feature type="transmembrane region" description="Helical" evidence="1">
    <location>
        <begin position="12"/>
        <end position="30"/>
    </location>
</feature>
<keyword evidence="1" id="KW-0812">Transmembrane</keyword>
<accession>A0ABR5DFE1</accession>
<feature type="transmembrane region" description="Helical" evidence="1">
    <location>
        <begin position="42"/>
        <end position="62"/>
    </location>
</feature>
<organism evidence="2 3">
    <name type="scientific">Aequorivita vladivostokensis</name>
    <dbReference type="NCBI Taxonomy" id="171194"/>
    <lineage>
        <taxon>Bacteria</taxon>
        <taxon>Pseudomonadati</taxon>
        <taxon>Bacteroidota</taxon>
        <taxon>Flavobacteriia</taxon>
        <taxon>Flavobacteriales</taxon>
        <taxon>Flavobacteriaceae</taxon>
        <taxon>Aequorivita</taxon>
    </lineage>
</organism>
<keyword evidence="1" id="KW-1133">Transmembrane helix</keyword>
<evidence type="ECO:0000313" key="3">
    <source>
        <dbReference type="Proteomes" id="UP000033497"/>
    </source>
</evidence>
<sequence>MDRKIIYLSEKYFKYLLGIIFIGTTLYIATKGAILHNDSDGYLNMSIIRLPVYSLFVQLFYFKEFEILLIVSQMSFICASIYILVMNLKENLGIQAFWCLLLSIVLLYPSIFGIKIGNSVLSEAIAYPLYLLLFHFLSLAIFTENQKYIGKSLLILFALLLTRGQFLYFVPIVILLLIWICVRKRDYKKGIPLLLFSCILPFAVSITDHIYHKVANGYFEATPWTGLHLLTPAMYVANVTDVEIYKTEKERYFFEKIQKKLWERNLSIYQREADGIDATEFYRANYTRIANWTIYDYGKELLAPSLTPEEKFIELEKITTKLAGPLIIKNFGAWSKLSFKNFVKGFKSNLLVLFYFIILGYSGTALLKRKVTNTSKVLFLGALLTISNTATVAVGMHTIERFTFYNDWFFFLAIFLMLFNLKKLEGNKPRIEPQLT</sequence>
<feature type="transmembrane region" description="Helical" evidence="1">
    <location>
        <begin position="193"/>
        <end position="211"/>
    </location>
</feature>
<evidence type="ECO:0000256" key="1">
    <source>
        <dbReference type="SAM" id="Phobius"/>
    </source>
</evidence>
<feature type="transmembrane region" description="Helical" evidence="1">
    <location>
        <begin position="350"/>
        <end position="367"/>
    </location>
</feature>
<feature type="transmembrane region" description="Helical" evidence="1">
    <location>
        <begin position="405"/>
        <end position="421"/>
    </location>
</feature>
<feature type="transmembrane region" description="Helical" evidence="1">
    <location>
        <begin position="92"/>
        <end position="112"/>
    </location>
</feature>
<evidence type="ECO:0000313" key="2">
    <source>
        <dbReference type="EMBL" id="KJJ37481.1"/>
    </source>
</evidence>
<feature type="transmembrane region" description="Helical" evidence="1">
    <location>
        <begin position="67"/>
        <end position="86"/>
    </location>
</feature>
<protein>
    <recommendedName>
        <fullName evidence="4">Glycosyltransferase RgtA/B/C/D-like domain-containing protein</fullName>
    </recommendedName>
</protein>
<name>A0ABR5DFE1_9FLAO</name>
<proteinExistence type="predicted"/>
<feature type="transmembrane region" description="Helical" evidence="1">
    <location>
        <begin position="124"/>
        <end position="142"/>
    </location>
</feature>
<comment type="caution">
    <text evidence="2">The sequence shown here is derived from an EMBL/GenBank/DDBJ whole genome shotgun (WGS) entry which is preliminary data.</text>
</comment>
<reference evidence="2 3" key="1">
    <citation type="submission" date="2014-10" db="EMBL/GenBank/DDBJ databases">
        <title>Genome sequencing of Vitellibacter vladivostokensis KMM 3516.</title>
        <authorList>
            <person name="Thevarajoo S."/>
            <person name="Selvaratnam C."/>
            <person name="Goh K.M."/>
            <person name="Chong C.S."/>
        </authorList>
    </citation>
    <scope>NUCLEOTIDE SEQUENCE [LARGE SCALE GENOMIC DNA]</scope>
    <source>
        <strain evidence="2 3">KMM 3516</strain>
    </source>
</reference>